<evidence type="ECO:0000313" key="2">
    <source>
        <dbReference type="EMBL" id="NHN33293.1"/>
    </source>
</evidence>
<dbReference type="RefSeq" id="WP_166153595.1">
    <property type="nucleotide sequence ID" value="NZ_JAAOIW010000011.1"/>
</dbReference>
<keyword evidence="3" id="KW-1185">Reference proteome</keyword>
<reference evidence="2" key="1">
    <citation type="submission" date="2020-03" db="EMBL/GenBank/DDBJ databases">
        <title>Draft sequencing of Paenibacilllus sp. S3N08.</title>
        <authorList>
            <person name="Kim D.-U."/>
        </authorList>
    </citation>
    <scope>NUCLEOTIDE SEQUENCE</scope>
    <source>
        <strain evidence="2">S3N08</strain>
    </source>
</reference>
<feature type="transmembrane region" description="Helical" evidence="1">
    <location>
        <begin position="152"/>
        <end position="173"/>
    </location>
</feature>
<feature type="transmembrane region" description="Helical" evidence="1">
    <location>
        <begin position="16"/>
        <end position="34"/>
    </location>
</feature>
<keyword evidence="1" id="KW-0812">Transmembrane</keyword>
<keyword evidence="1" id="KW-1133">Transmembrane helix</keyword>
<evidence type="ECO:0000256" key="1">
    <source>
        <dbReference type="SAM" id="Phobius"/>
    </source>
</evidence>
<sequence>MPEIIQLGPFMIQSKWLLLIVSGYIGYVIMQAALKKTANNGYIPLLDKTINALFMVFLCWKLSPLLFTPSILWTNPLGLLVLPGSIYGIWIGILLAFLYLFRELRSQKVPVLFYADLLSVGLVSIIFIYQLLGWRYGSLTSVVWGISILNPLFRYHPINIYVLLVTLPMLVWIYKNMASLGRGKIFINLLSYYMMGLMFISFFEVKINFLFGLSKYQMAYLCLMLFSFILSAILNRYKQHGKSEEERNGIQHDGIGLLSSDSRNAAIDEIRPENSSEEKRTILSDKAGCINIHRD</sequence>
<proteinExistence type="predicted"/>
<dbReference type="Proteomes" id="UP001165962">
    <property type="component" value="Unassembled WGS sequence"/>
</dbReference>
<evidence type="ECO:0000313" key="3">
    <source>
        <dbReference type="Proteomes" id="UP001165962"/>
    </source>
</evidence>
<feature type="transmembrane region" description="Helical" evidence="1">
    <location>
        <begin position="54"/>
        <end position="73"/>
    </location>
</feature>
<keyword evidence="1" id="KW-0472">Membrane</keyword>
<organism evidence="2 3">
    <name type="scientific">Paenibacillus agricola</name>
    <dbReference type="NCBI Taxonomy" id="2716264"/>
    <lineage>
        <taxon>Bacteria</taxon>
        <taxon>Bacillati</taxon>
        <taxon>Bacillota</taxon>
        <taxon>Bacilli</taxon>
        <taxon>Bacillales</taxon>
        <taxon>Paenibacillaceae</taxon>
        <taxon>Paenibacillus</taxon>
    </lineage>
</organism>
<feature type="transmembrane region" description="Helical" evidence="1">
    <location>
        <begin position="218"/>
        <end position="237"/>
    </location>
</feature>
<dbReference type="EMBL" id="JAAOIW010000011">
    <property type="protein sequence ID" value="NHN33293.1"/>
    <property type="molecule type" value="Genomic_DNA"/>
</dbReference>
<name>A0ABX0JBG9_9BACL</name>
<comment type="caution">
    <text evidence="2">The sequence shown here is derived from an EMBL/GenBank/DDBJ whole genome shotgun (WGS) entry which is preliminary data.</text>
</comment>
<protein>
    <recommendedName>
        <fullName evidence="4">Prolipoprotein diacylglyceryl transferase</fullName>
    </recommendedName>
</protein>
<accession>A0ABX0JBG9</accession>
<evidence type="ECO:0008006" key="4">
    <source>
        <dbReference type="Google" id="ProtNLM"/>
    </source>
</evidence>
<feature type="transmembrane region" description="Helical" evidence="1">
    <location>
        <begin position="79"/>
        <end position="101"/>
    </location>
</feature>
<feature type="transmembrane region" description="Helical" evidence="1">
    <location>
        <begin position="185"/>
        <end position="203"/>
    </location>
</feature>
<feature type="transmembrane region" description="Helical" evidence="1">
    <location>
        <begin position="113"/>
        <end position="132"/>
    </location>
</feature>
<gene>
    <name evidence="2" type="ORF">G9U52_26125</name>
</gene>